<dbReference type="eggNOG" id="ENOG502ZAZA">
    <property type="taxonomic scope" value="Bacteria"/>
</dbReference>
<evidence type="ECO:0000313" key="2">
    <source>
        <dbReference type="EMBL" id="ABC30617.1"/>
    </source>
</evidence>
<gene>
    <name evidence="2" type="ordered locus">HCH_03891</name>
</gene>
<dbReference type="OrthoDB" id="517757at2"/>
<dbReference type="RefSeq" id="WP_011397684.1">
    <property type="nucleotide sequence ID" value="NC_007645.1"/>
</dbReference>
<dbReference type="STRING" id="349521.HCH_03891"/>
<reference evidence="2 3" key="1">
    <citation type="journal article" date="2005" name="Nucleic Acids Res.">
        <title>Genomic blueprint of Hahella chejuensis, a marine microbe producing an algicidal agent.</title>
        <authorList>
            <person name="Jeong H."/>
            <person name="Yim J.H."/>
            <person name="Lee C."/>
            <person name="Choi S.-H."/>
            <person name="Park Y.K."/>
            <person name="Yoon S.H."/>
            <person name="Hur C.-G."/>
            <person name="Kang H.-Y."/>
            <person name="Kim D."/>
            <person name="Lee H.H."/>
            <person name="Park K.H."/>
            <person name="Park S.-H."/>
            <person name="Park H.-S."/>
            <person name="Lee H.K."/>
            <person name="Oh T.K."/>
            <person name="Kim J.F."/>
        </authorList>
    </citation>
    <scope>NUCLEOTIDE SEQUENCE [LARGE SCALE GENOMIC DNA]</scope>
    <source>
        <strain evidence="2 3">KCTC 2396</strain>
    </source>
</reference>
<dbReference type="HOGENOM" id="CLU_764391_0_0_6"/>
<name>Q2SFF7_HAHCH</name>
<organism evidence="2 3">
    <name type="scientific">Hahella chejuensis (strain KCTC 2396)</name>
    <dbReference type="NCBI Taxonomy" id="349521"/>
    <lineage>
        <taxon>Bacteria</taxon>
        <taxon>Pseudomonadati</taxon>
        <taxon>Pseudomonadota</taxon>
        <taxon>Gammaproteobacteria</taxon>
        <taxon>Oceanospirillales</taxon>
        <taxon>Hahellaceae</taxon>
        <taxon>Hahella</taxon>
    </lineage>
</organism>
<keyword evidence="3" id="KW-1185">Reference proteome</keyword>
<feature type="region of interest" description="Disordered" evidence="1">
    <location>
        <begin position="55"/>
        <end position="82"/>
    </location>
</feature>
<evidence type="ECO:0000313" key="3">
    <source>
        <dbReference type="Proteomes" id="UP000000238"/>
    </source>
</evidence>
<dbReference type="KEGG" id="hch:HCH_03891"/>
<protein>
    <submittedName>
        <fullName evidence="2">Uncharacterized protein</fullName>
    </submittedName>
</protein>
<dbReference type="EMBL" id="CP000155">
    <property type="protein sequence ID" value="ABC30617.1"/>
    <property type="molecule type" value="Genomic_DNA"/>
</dbReference>
<dbReference type="Proteomes" id="UP000000238">
    <property type="component" value="Chromosome"/>
</dbReference>
<proteinExistence type="predicted"/>
<feature type="region of interest" description="Disordered" evidence="1">
    <location>
        <begin position="341"/>
        <end position="372"/>
    </location>
</feature>
<feature type="compositionally biased region" description="Pro residues" evidence="1">
    <location>
        <begin position="363"/>
        <end position="372"/>
    </location>
</feature>
<dbReference type="AlphaFoldDB" id="Q2SFF7"/>
<evidence type="ECO:0000256" key="1">
    <source>
        <dbReference type="SAM" id="MobiDB-lite"/>
    </source>
</evidence>
<accession>Q2SFF7</accession>
<feature type="compositionally biased region" description="Low complexity" evidence="1">
    <location>
        <begin position="348"/>
        <end position="362"/>
    </location>
</feature>
<sequence length="372" mass="39800">MSEQAIKDIAREYTRRTLAQSATFHQLGIEDQKALYLDVYRQNYQQLALNANGGAHHPAPYGRQQSLPSQAMAGPKKASDMIDDDRHKNERIDQAGELAGGFIDEVDFPGFVKDLLKGVFDANLEVTLAQMESYQKLLKAATQSVSKFINAIDDTASFGYLAENNSDEFGLDFSDEENADGSRKVVLTDRNGDPVDLGDNQVKARIMDAKIQMAKEQRAMLRETILMGITRLVVERGNVKASVLFDIKATEQVQKADKAALQELKSSSNSVSASGGLIGAIFGGPKGGHTSSTRKTKISVSSAKSVANTELAAKVAGSVDITFKSDYFKLDNFAALYQGGNDGGARLGPSQQPGAQPGAAPAAAPPAPVAGR</sequence>